<keyword evidence="1" id="KW-0812">Transmembrane</keyword>
<gene>
    <name evidence="3" type="ORF">DICPUDRAFT_78762</name>
</gene>
<proteinExistence type="predicted"/>
<evidence type="ECO:0000259" key="2">
    <source>
        <dbReference type="PROSITE" id="PS50076"/>
    </source>
</evidence>
<name>F0ZKH6_DICPU</name>
<organism evidence="3 4">
    <name type="scientific">Dictyostelium purpureum</name>
    <name type="common">Slime mold</name>
    <dbReference type="NCBI Taxonomy" id="5786"/>
    <lineage>
        <taxon>Eukaryota</taxon>
        <taxon>Amoebozoa</taxon>
        <taxon>Evosea</taxon>
        <taxon>Eumycetozoa</taxon>
        <taxon>Dictyostelia</taxon>
        <taxon>Dictyosteliales</taxon>
        <taxon>Dictyosteliaceae</taxon>
        <taxon>Dictyostelium</taxon>
    </lineage>
</organism>
<dbReference type="CDD" id="cd06257">
    <property type="entry name" value="DnaJ"/>
    <property type="match status" value="1"/>
</dbReference>
<keyword evidence="1" id="KW-0472">Membrane</keyword>
<dbReference type="InParanoid" id="F0ZKH6"/>
<dbReference type="AlphaFoldDB" id="F0ZKH6"/>
<dbReference type="Pfam" id="PF00226">
    <property type="entry name" value="DnaJ"/>
    <property type="match status" value="1"/>
</dbReference>
<evidence type="ECO:0000256" key="1">
    <source>
        <dbReference type="SAM" id="Phobius"/>
    </source>
</evidence>
<sequence length="372" mass="43349">MKKNLEIDFQEFIKNEDVYQILHCTKNDTQTIIQKNYKRLRLKVKEKSMDPQQQEKELKKLDFAYKILSDEKLKNMYDLKCESIKIKKKSFEDLKLKILDLSLSLMRYAGSKLLLKIQTTNAIVSIPILIKEIYKKKGIQGFYRGVSFFPAFTLTEIIRLCSVHAVFNTPIEAPQSPSLWFAHECTRVILQYPFLVAFDCISISPLDVKPRSVLKMMWGNKRSFYYGFIYYVFISLSSKYLTMIIDQLGLKIRESYTHHLNNSITNTHKAGTTTTKILKYLDLFYNNRFTMVFLDTLVCLPLLCIRSHYPSEILESLLSDQPLPVPTTSPFTISKNIFSQFGLAKFYNGFILSCITKCLFVRENTQVVQNIL</sequence>
<dbReference type="InterPro" id="IPR036869">
    <property type="entry name" value="J_dom_sf"/>
</dbReference>
<evidence type="ECO:0000313" key="3">
    <source>
        <dbReference type="EMBL" id="EGC35556.1"/>
    </source>
</evidence>
<feature type="transmembrane region" description="Helical" evidence="1">
    <location>
        <begin position="224"/>
        <end position="245"/>
    </location>
</feature>
<feature type="domain" description="J" evidence="2">
    <location>
        <begin position="17"/>
        <end position="81"/>
    </location>
</feature>
<dbReference type="InterPro" id="IPR001623">
    <property type="entry name" value="DnaJ_domain"/>
</dbReference>
<evidence type="ECO:0000313" key="4">
    <source>
        <dbReference type="Proteomes" id="UP000001064"/>
    </source>
</evidence>
<dbReference type="RefSeq" id="XP_003287927.1">
    <property type="nucleotide sequence ID" value="XM_003287879.1"/>
</dbReference>
<dbReference type="GeneID" id="10501268"/>
<reference evidence="4" key="1">
    <citation type="journal article" date="2011" name="Genome Biol.">
        <title>Comparative genomics of the social amoebae Dictyostelium discoideum and Dictyostelium purpureum.</title>
        <authorList>
            <consortium name="US DOE Joint Genome Institute (JGI-PGF)"/>
            <person name="Sucgang R."/>
            <person name="Kuo A."/>
            <person name="Tian X."/>
            <person name="Salerno W."/>
            <person name="Parikh A."/>
            <person name="Feasley C.L."/>
            <person name="Dalin E."/>
            <person name="Tu H."/>
            <person name="Huang E."/>
            <person name="Barry K."/>
            <person name="Lindquist E."/>
            <person name="Shapiro H."/>
            <person name="Bruce D."/>
            <person name="Schmutz J."/>
            <person name="Salamov A."/>
            <person name="Fey P."/>
            <person name="Gaudet P."/>
            <person name="Anjard C."/>
            <person name="Babu M.M."/>
            <person name="Basu S."/>
            <person name="Bushmanova Y."/>
            <person name="van der Wel H."/>
            <person name="Katoh-Kurasawa M."/>
            <person name="Dinh C."/>
            <person name="Coutinho P.M."/>
            <person name="Saito T."/>
            <person name="Elias M."/>
            <person name="Schaap P."/>
            <person name="Kay R.R."/>
            <person name="Henrissat B."/>
            <person name="Eichinger L."/>
            <person name="Rivero F."/>
            <person name="Putnam N.H."/>
            <person name="West C.M."/>
            <person name="Loomis W.F."/>
            <person name="Chisholm R.L."/>
            <person name="Shaulsky G."/>
            <person name="Strassmann J.E."/>
            <person name="Queller D.C."/>
            <person name="Kuspa A."/>
            <person name="Grigoriev I.V."/>
        </authorList>
    </citation>
    <scope>NUCLEOTIDE SEQUENCE [LARGE SCALE GENOMIC DNA]</scope>
    <source>
        <strain evidence="4">QSDP1</strain>
    </source>
</reference>
<accession>F0ZKH6</accession>
<dbReference type="EMBL" id="GL871056">
    <property type="protein sequence ID" value="EGC35556.1"/>
    <property type="molecule type" value="Genomic_DNA"/>
</dbReference>
<keyword evidence="4" id="KW-1185">Reference proteome</keyword>
<keyword evidence="1" id="KW-1133">Transmembrane helix</keyword>
<dbReference type="KEGG" id="dpp:DICPUDRAFT_78762"/>
<dbReference type="SUPFAM" id="SSF46565">
    <property type="entry name" value="Chaperone J-domain"/>
    <property type="match status" value="1"/>
</dbReference>
<protein>
    <recommendedName>
        <fullName evidence="2">J domain-containing protein</fullName>
    </recommendedName>
</protein>
<dbReference type="Proteomes" id="UP000001064">
    <property type="component" value="Unassembled WGS sequence"/>
</dbReference>
<dbReference type="VEuPathDB" id="AmoebaDB:DICPUDRAFT_78762"/>
<dbReference type="OrthoDB" id="24165at2759"/>
<dbReference type="Gene3D" id="1.10.287.110">
    <property type="entry name" value="DnaJ domain"/>
    <property type="match status" value="1"/>
</dbReference>
<dbReference type="PROSITE" id="PS50076">
    <property type="entry name" value="DNAJ_2"/>
    <property type="match status" value="1"/>
</dbReference>